<gene>
    <name evidence="1" type="ORF">F0169_10650</name>
</gene>
<comment type="caution">
    <text evidence="1">The sequence shown here is derived from an EMBL/GenBank/DDBJ whole genome shotgun (WGS) entry which is preliminary data.</text>
</comment>
<sequence>MTELFARMIEAQRSQVLSSADAWMNDAQILAVKLFKQACSVRLILDPTQLDFRDGSQIVFVDHSSATILARACLETFIVFHWIFQSQNPALRRFRHGVWRLGGLMDRLKLHPSTDQAREALRLARLQAADQIAEIEPSPFLISYSPDQVKRLMKGDWRVGWSWTDEAVRAGFSKKYFQNVYSHFCGYAHTSYISSMQMGQAQSIEDQRMLGLVALQTCVHVLARAIAFYAVLFPAGRTALETSPEEAQNVVCFWGFTNVEMDPLYEEPSGEDR</sequence>
<keyword evidence="2" id="KW-1185">Reference proteome</keyword>
<reference evidence="1 2" key="1">
    <citation type="journal article" date="2020" name="Int. J. Syst. Evol. Microbiol.">
        <title>Pseudomonas kitaguniensis sp. nov., a pathogen causing bacterial rot of Welsh onion in Japan.</title>
        <authorList>
            <person name="Sawada H."/>
            <person name="Fujikawa T."/>
            <person name="Nishiwaki Y."/>
            <person name="Horita H."/>
        </authorList>
    </citation>
    <scope>NUCLEOTIDE SEQUENCE [LARGE SCALE GENOMIC DNA]</scope>
    <source>
        <strain evidence="1 2">MAFF 212408</strain>
    </source>
</reference>
<dbReference type="RefSeq" id="WP_152746487.1">
    <property type="nucleotide sequence ID" value="NZ_VUAZ01000055.1"/>
</dbReference>
<dbReference type="InterPro" id="IPR043733">
    <property type="entry name" value="DUF5677"/>
</dbReference>
<proteinExistence type="predicted"/>
<organism evidence="1 2">
    <name type="scientific">Pseudomonas kitaguniensis</name>
    <dbReference type="NCBI Taxonomy" id="2607908"/>
    <lineage>
        <taxon>Bacteria</taxon>
        <taxon>Pseudomonadati</taxon>
        <taxon>Pseudomonadota</taxon>
        <taxon>Gammaproteobacteria</taxon>
        <taxon>Pseudomonadales</taxon>
        <taxon>Pseudomonadaceae</taxon>
        <taxon>Pseudomonas</taxon>
    </lineage>
</organism>
<protein>
    <submittedName>
        <fullName evidence="1">Uncharacterized protein</fullName>
    </submittedName>
</protein>
<name>A0A5N7KJV4_9PSED</name>
<dbReference type="EMBL" id="VUAZ01000055">
    <property type="protein sequence ID" value="MPR02487.1"/>
    <property type="molecule type" value="Genomic_DNA"/>
</dbReference>
<evidence type="ECO:0000313" key="2">
    <source>
        <dbReference type="Proteomes" id="UP000326112"/>
    </source>
</evidence>
<dbReference type="Pfam" id="PF18928">
    <property type="entry name" value="DUF5677"/>
    <property type="match status" value="1"/>
</dbReference>
<reference evidence="1 2" key="2">
    <citation type="journal article" date="2023" name="Plant Pathol.">
        <title>Dismantling and reorganizing Pseudomonas marginalis sensu#lato.</title>
        <authorList>
            <person name="Sawada H."/>
            <person name="Fujikawa T."/>
            <person name="Satou M."/>
        </authorList>
    </citation>
    <scope>NUCLEOTIDE SEQUENCE [LARGE SCALE GENOMIC DNA]</scope>
    <source>
        <strain evidence="1 2">MAFF 212408</strain>
    </source>
</reference>
<accession>A0A5N7KJV4</accession>
<evidence type="ECO:0000313" key="1">
    <source>
        <dbReference type="EMBL" id="MPR02487.1"/>
    </source>
</evidence>
<dbReference type="Proteomes" id="UP000326112">
    <property type="component" value="Unassembled WGS sequence"/>
</dbReference>